<evidence type="ECO:0000313" key="2">
    <source>
        <dbReference type="EMBL" id="CAE1242565.1"/>
    </source>
</evidence>
<organism evidence="2 3">
    <name type="scientific">Acanthosepion pharaonis</name>
    <name type="common">Pharaoh cuttlefish</name>
    <name type="synonym">Sepia pharaonis</name>
    <dbReference type="NCBI Taxonomy" id="158019"/>
    <lineage>
        <taxon>Eukaryota</taxon>
        <taxon>Metazoa</taxon>
        <taxon>Spiralia</taxon>
        <taxon>Lophotrochozoa</taxon>
        <taxon>Mollusca</taxon>
        <taxon>Cephalopoda</taxon>
        <taxon>Coleoidea</taxon>
        <taxon>Decapodiformes</taxon>
        <taxon>Sepiida</taxon>
        <taxon>Sepiina</taxon>
        <taxon>Sepiidae</taxon>
        <taxon>Acanthosepion</taxon>
    </lineage>
</organism>
<dbReference type="PANTHER" id="PTHR14074">
    <property type="entry name" value="HELICASE WITH DEATH DOMAIN-RELATED"/>
    <property type="match status" value="1"/>
</dbReference>
<dbReference type="GO" id="GO:0003724">
    <property type="term" value="F:RNA helicase activity"/>
    <property type="evidence" value="ECO:0007669"/>
    <property type="project" value="UniProtKB-EC"/>
</dbReference>
<dbReference type="AlphaFoldDB" id="A0A812BV41"/>
<reference evidence="2" key="1">
    <citation type="submission" date="2021-01" db="EMBL/GenBank/DDBJ databases">
        <authorList>
            <person name="Li R."/>
            <person name="Bekaert M."/>
        </authorList>
    </citation>
    <scope>NUCLEOTIDE SEQUENCE</scope>
    <source>
        <strain evidence="2">Farmed</strain>
    </source>
</reference>
<accession>A0A812BV41</accession>
<dbReference type="PANTHER" id="PTHR14074:SF16">
    <property type="entry name" value="ANTIVIRAL INNATE IMMUNE RESPONSE RECEPTOR RIG-I"/>
    <property type="match status" value="1"/>
</dbReference>
<dbReference type="InterPro" id="IPR011029">
    <property type="entry name" value="DEATH-like_dom_sf"/>
</dbReference>
<evidence type="ECO:0000313" key="3">
    <source>
        <dbReference type="Proteomes" id="UP000597762"/>
    </source>
</evidence>
<sequence length="828" mass="96821">MSVLKKTDEICNKVWPEERLVELFRILRQLCFKYIKATHLLTNLPFLRQHASKITKAERKSSSEAAELLFELITNCDEPDKWQKLTVSLKKAEFLSLYKVCHFCENDDFDFYMEIFDLLSVDFAENGVDIKKLSEAMLNLESLTEKQFQQIKWILVEEGETAAILEFISCQPSSLEKWVKALVSSLYSINKINLCKLIQKKGSEIHIYHGVDLEVLVRLYRNNIVERVRPQDIKLFLETYDLIADMNLKYTSPIEEMQEILLYIENSKVLGKWRSFVNALKEAACFKKESDICEDEAMKVTLPDASKKMELKKSINLTINEELLQGAYCRKNCIIYISTRRDVVALTIIKMHLDDHKKNKVVFLGSSTSVELQKYLLDTNLTNCQIFNFTTESSNSLEHELMRNQVVLLSPLALKNSGLEKLLSNFSLLLIDECHLTIEDHPYNNVMKIYIDHKLNVSSVSLPQIIGLTSLSHENPQDISQANDLIKMICANLDCEEICSLQDDTNYIACYSKTIPFNQSDYKNPFKEKMEEIMSETENHLKSFEVSTVIKKENSKLLETINVCIDNRDGTSYTNWLDDLSKGFDLLNDYKINLHCKCCLWFLNMLHNSLEISIFCEIKNAFDYIEHELLYYVPESEVYETLKSYWEDKKHDMKMLSEKPKYFNHQLELLKNAIEEEIKNNPWSKIVVFVKTPILVSAILNWMLDVEDLKSLLPYNLKKPIDSRSDVYKDMLETFDRRECQLCVAIPKDWNKIHPKYNLRLDYFDSNNEMSQLPDEGMFNDKTAQVKEVSLLHEAMKKWKDYAMEDNEEFQHEITKYQRNAKSGKSWH</sequence>
<name>A0A812BV41_ACAPH</name>
<dbReference type="OrthoDB" id="416741at2759"/>
<comment type="caution">
    <text evidence="2">The sequence shown here is derived from an EMBL/GenBank/DDBJ whole genome shotgun (WGS) entry which is preliminary data.</text>
</comment>
<dbReference type="SUPFAM" id="SSF52540">
    <property type="entry name" value="P-loop containing nucleoside triphosphate hydrolases"/>
    <property type="match status" value="1"/>
</dbReference>
<keyword evidence="3" id="KW-1185">Reference proteome</keyword>
<dbReference type="EC" id="3.6.4.13" evidence="2"/>
<evidence type="ECO:0000259" key="1">
    <source>
        <dbReference type="Pfam" id="PF18119"/>
    </source>
</evidence>
<dbReference type="InterPro" id="IPR027417">
    <property type="entry name" value="P-loop_NTPase"/>
</dbReference>
<keyword evidence="2" id="KW-0378">Hydrolase</keyword>
<dbReference type="Proteomes" id="UP000597762">
    <property type="component" value="Unassembled WGS sequence"/>
</dbReference>
<protein>
    <submittedName>
        <fullName evidence="2">DDX58</fullName>
        <ecNumber evidence="2">3.6.4.13</ecNumber>
    </submittedName>
</protein>
<dbReference type="Gene3D" id="1.10.533.10">
    <property type="entry name" value="Death Domain, Fas"/>
    <property type="match status" value="1"/>
</dbReference>
<dbReference type="GO" id="GO:0005737">
    <property type="term" value="C:cytoplasm"/>
    <property type="evidence" value="ECO:0007669"/>
    <property type="project" value="TreeGrafter"/>
</dbReference>
<dbReference type="Pfam" id="PF18119">
    <property type="entry name" value="RIG-I_C"/>
    <property type="match status" value="1"/>
</dbReference>
<dbReference type="InterPro" id="IPR051363">
    <property type="entry name" value="RLR_Helicase"/>
</dbReference>
<dbReference type="Gene3D" id="3.40.50.300">
    <property type="entry name" value="P-loop containing nucleotide triphosphate hydrolases"/>
    <property type="match status" value="2"/>
</dbReference>
<feature type="domain" description="RIG-I-like receptor C-terminal" evidence="1">
    <location>
        <begin position="519"/>
        <end position="657"/>
    </location>
</feature>
<dbReference type="Gene3D" id="1.20.1320.30">
    <property type="match status" value="1"/>
</dbReference>
<dbReference type="GO" id="GO:0016787">
    <property type="term" value="F:hydrolase activity"/>
    <property type="evidence" value="ECO:0007669"/>
    <property type="project" value="UniProtKB-KW"/>
</dbReference>
<gene>
    <name evidence="2" type="ORF">SPHA_23353</name>
</gene>
<proteinExistence type="predicted"/>
<dbReference type="EMBL" id="CAHIKZ030000865">
    <property type="protein sequence ID" value="CAE1242565.1"/>
    <property type="molecule type" value="Genomic_DNA"/>
</dbReference>
<dbReference type="InterPro" id="IPR041204">
    <property type="entry name" value="RIG-I-like_C"/>
</dbReference>